<reference evidence="4" key="1">
    <citation type="journal article" date="2019" name="Int. J. Syst. Evol. Microbiol.">
        <title>The Global Catalogue of Microorganisms (GCM) 10K type strain sequencing project: providing services to taxonomists for standard genome sequencing and annotation.</title>
        <authorList>
            <consortium name="The Broad Institute Genomics Platform"/>
            <consortium name="The Broad Institute Genome Sequencing Center for Infectious Disease"/>
            <person name="Wu L."/>
            <person name="Ma J."/>
        </authorList>
    </citation>
    <scope>NUCLEOTIDE SEQUENCE [LARGE SCALE GENOMIC DNA]</scope>
    <source>
        <strain evidence="4">CGMCC 4.7152</strain>
    </source>
</reference>
<evidence type="ECO:0000313" key="3">
    <source>
        <dbReference type="EMBL" id="MFC4999122.1"/>
    </source>
</evidence>
<keyword evidence="4" id="KW-1185">Reference proteome</keyword>
<feature type="transmembrane region" description="Helical" evidence="2">
    <location>
        <begin position="50"/>
        <end position="74"/>
    </location>
</feature>
<feature type="compositionally biased region" description="Gly residues" evidence="1">
    <location>
        <begin position="305"/>
        <end position="321"/>
    </location>
</feature>
<dbReference type="EMBL" id="JBHSIU010000014">
    <property type="protein sequence ID" value="MFC4999122.1"/>
    <property type="molecule type" value="Genomic_DNA"/>
</dbReference>
<protein>
    <recommendedName>
        <fullName evidence="5">Integral membrane protein</fullName>
    </recommendedName>
</protein>
<keyword evidence="2" id="KW-0472">Membrane</keyword>
<dbReference type="RefSeq" id="WP_380115457.1">
    <property type="nucleotide sequence ID" value="NZ_JBHSIU010000014.1"/>
</dbReference>
<evidence type="ECO:0000313" key="4">
    <source>
        <dbReference type="Proteomes" id="UP001595912"/>
    </source>
</evidence>
<feature type="transmembrane region" description="Helical" evidence="2">
    <location>
        <begin position="152"/>
        <end position="172"/>
    </location>
</feature>
<name>A0ABV9VSY2_9ACTN</name>
<feature type="transmembrane region" description="Helical" evidence="2">
    <location>
        <begin position="178"/>
        <end position="194"/>
    </location>
</feature>
<evidence type="ECO:0000256" key="2">
    <source>
        <dbReference type="SAM" id="Phobius"/>
    </source>
</evidence>
<feature type="transmembrane region" description="Helical" evidence="2">
    <location>
        <begin position="206"/>
        <end position="226"/>
    </location>
</feature>
<evidence type="ECO:0000256" key="1">
    <source>
        <dbReference type="SAM" id="MobiDB-lite"/>
    </source>
</evidence>
<comment type="caution">
    <text evidence="3">The sequence shown here is derived from an EMBL/GenBank/DDBJ whole genome shotgun (WGS) entry which is preliminary data.</text>
</comment>
<keyword evidence="2" id="KW-1133">Transmembrane helix</keyword>
<evidence type="ECO:0008006" key="5">
    <source>
        <dbReference type="Google" id="ProtNLM"/>
    </source>
</evidence>
<feature type="transmembrane region" description="Helical" evidence="2">
    <location>
        <begin position="20"/>
        <end position="38"/>
    </location>
</feature>
<feature type="transmembrane region" description="Helical" evidence="2">
    <location>
        <begin position="246"/>
        <end position="265"/>
    </location>
</feature>
<accession>A0ABV9VSY2</accession>
<proteinExistence type="predicted"/>
<feature type="transmembrane region" description="Helical" evidence="2">
    <location>
        <begin position="94"/>
        <end position="123"/>
    </location>
</feature>
<feature type="region of interest" description="Disordered" evidence="1">
    <location>
        <begin position="305"/>
        <end position="333"/>
    </location>
</feature>
<sequence>MGDWIGNSVLGPLVNQFAKAVLAALNALWDLLASAVFVNPDVTTLPQVSAFAGTSLQIVNACYVLAWLWVAVLVMGRDTIQSRYGAGELVPRLIIGLIAANFALPACSAAIATANAVTAALTGQNISSPASMRLLRDMTIASVGTQQQQSPAALLLLLLALLITVLVGLLLVQWISRVGLLIVVAGIAPIALALHGTPHTEAVAKLWWRTLGATLATVIMQAVALHTTLTIFLNPAANLQMLGFPAQTNAVLNLLIILCMFWAIVKIPGLMRKYVTQSKPNMLGTVLRVVVVQQLTKALRFGRGAGGGARGGGRVAGAGRGRGTRQPAGWPVR</sequence>
<organism evidence="3 4">
    <name type="scientific">Dactylosporangium cerinum</name>
    <dbReference type="NCBI Taxonomy" id="1434730"/>
    <lineage>
        <taxon>Bacteria</taxon>
        <taxon>Bacillati</taxon>
        <taxon>Actinomycetota</taxon>
        <taxon>Actinomycetes</taxon>
        <taxon>Micromonosporales</taxon>
        <taxon>Micromonosporaceae</taxon>
        <taxon>Dactylosporangium</taxon>
    </lineage>
</organism>
<keyword evidence="2" id="KW-0812">Transmembrane</keyword>
<gene>
    <name evidence="3" type="ORF">ACFPIJ_14900</name>
</gene>
<dbReference type="Proteomes" id="UP001595912">
    <property type="component" value="Unassembled WGS sequence"/>
</dbReference>